<dbReference type="AlphaFoldDB" id="A0A8X7CAN9"/>
<dbReference type="Proteomes" id="UP000886998">
    <property type="component" value="Unassembled WGS sequence"/>
</dbReference>
<dbReference type="EMBL" id="BMAV01015167">
    <property type="protein sequence ID" value="GFY64249.1"/>
    <property type="molecule type" value="Genomic_DNA"/>
</dbReference>
<reference evidence="1" key="1">
    <citation type="submission" date="2020-08" db="EMBL/GenBank/DDBJ databases">
        <title>Multicomponent nature underlies the extraordinary mechanical properties of spider dragline silk.</title>
        <authorList>
            <person name="Kono N."/>
            <person name="Nakamura H."/>
            <person name="Mori M."/>
            <person name="Yoshida Y."/>
            <person name="Ohtoshi R."/>
            <person name="Malay A.D."/>
            <person name="Moran D.A.P."/>
            <person name="Tomita M."/>
            <person name="Numata K."/>
            <person name="Arakawa K."/>
        </authorList>
    </citation>
    <scope>NUCLEOTIDE SEQUENCE</scope>
</reference>
<comment type="caution">
    <text evidence="1">The sequence shown here is derived from an EMBL/GenBank/DDBJ whole genome shotgun (WGS) entry which is preliminary data.</text>
</comment>
<name>A0A8X7CAN9_9ARAC</name>
<evidence type="ECO:0000313" key="1">
    <source>
        <dbReference type="EMBL" id="GFY64249.1"/>
    </source>
</evidence>
<protein>
    <submittedName>
        <fullName evidence="1">Uncharacterized protein</fullName>
    </submittedName>
</protein>
<accession>A0A8X7CAN9</accession>
<evidence type="ECO:0000313" key="2">
    <source>
        <dbReference type="Proteomes" id="UP000886998"/>
    </source>
</evidence>
<sequence>MLREGETGVTPQTTLSYDTPSRISLLLWVLRLVRNCSLGENAHIMQYKCEFRSILCSLLPKEKIMYYNYNVREGC</sequence>
<gene>
    <name evidence="1" type="ORF">TNIN_149001</name>
</gene>
<keyword evidence="2" id="KW-1185">Reference proteome</keyword>
<proteinExistence type="predicted"/>
<dbReference type="OrthoDB" id="10627009at2759"/>
<organism evidence="1 2">
    <name type="scientific">Trichonephila inaurata madagascariensis</name>
    <dbReference type="NCBI Taxonomy" id="2747483"/>
    <lineage>
        <taxon>Eukaryota</taxon>
        <taxon>Metazoa</taxon>
        <taxon>Ecdysozoa</taxon>
        <taxon>Arthropoda</taxon>
        <taxon>Chelicerata</taxon>
        <taxon>Arachnida</taxon>
        <taxon>Araneae</taxon>
        <taxon>Araneomorphae</taxon>
        <taxon>Entelegynae</taxon>
        <taxon>Araneoidea</taxon>
        <taxon>Nephilidae</taxon>
        <taxon>Trichonephila</taxon>
        <taxon>Trichonephila inaurata</taxon>
    </lineage>
</organism>